<proteinExistence type="predicted"/>
<organism evidence="1 2">
    <name type="scientific">Rhodoglobus vestalii</name>
    <dbReference type="NCBI Taxonomy" id="193384"/>
    <lineage>
        <taxon>Bacteria</taxon>
        <taxon>Bacillati</taxon>
        <taxon>Actinomycetota</taxon>
        <taxon>Actinomycetes</taxon>
        <taxon>Micrococcales</taxon>
        <taxon>Microbacteriaceae</taxon>
        <taxon>Rhodoglobus</taxon>
    </lineage>
</organism>
<dbReference type="AlphaFoldDB" id="A0A8H2KB97"/>
<name>A0A8H2KB97_9MICO</name>
<dbReference type="EMBL" id="VFRA01000001">
    <property type="protein sequence ID" value="TQO21041.1"/>
    <property type="molecule type" value="Genomic_DNA"/>
</dbReference>
<comment type="caution">
    <text evidence="1">The sequence shown here is derived from an EMBL/GenBank/DDBJ whole genome shotgun (WGS) entry which is preliminary data.</text>
</comment>
<keyword evidence="2" id="KW-1185">Reference proteome</keyword>
<sequence length="123" mass="13316">MRVIHAERNSKEIDWRRASDSVITTEMPSASTTKATTVSISTSRSSATVANTKTPRLSRGSISASSVFRSEIALTDQTYRHTAPNPSTLRVTAPVATSTMYVVTLRGRAAITYSSESNTEKFG</sequence>
<evidence type="ECO:0000313" key="2">
    <source>
        <dbReference type="Proteomes" id="UP000316560"/>
    </source>
</evidence>
<accession>A0A8H2KB97</accession>
<gene>
    <name evidence="1" type="ORF">FB472_2709</name>
</gene>
<protein>
    <submittedName>
        <fullName evidence="1">Uncharacterized protein</fullName>
    </submittedName>
</protein>
<dbReference type="Proteomes" id="UP000316560">
    <property type="component" value="Unassembled WGS sequence"/>
</dbReference>
<reference evidence="1 2" key="1">
    <citation type="submission" date="2019-06" db="EMBL/GenBank/DDBJ databases">
        <title>Sequencing the genomes of 1000 actinobacteria strains.</title>
        <authorList>
            <person name="Klenk H.-P."/>
        </authorList>
    </citation>
    <scope>NUCLEOTIDE SEQUENCE [LARGE SCALE GENOMIC DNA]</scope>
    <source>
        <strain evidence="1 2">DSM 21947</strain>
    </source>
</reference>
<evidence type="ECO:0000313" key="1">
    <source>
        <dbReference type="EMBL" id="TQO21041.1"/>
    </source>
</evidence>